<keyword evidence="2 10" id="KW-0813">Transport</keyword>
<evidence type="ECO:0000259" key="12">
    <source>
        <dbReference type="Pfam" id="PF00593"/>
    </source>
</evidence>
<evidence type="ECO:0000259" key="13">
    <source>
        <dbReference type="Pfam" id="PF07715"/>
    </source>
</evidence>
<evidence type="ECO:0000256" key="10">
    <source>
        <dbReference type="PROSITE-ProRule" id="PRU01360"/>
    </source>
</evidence>
<evidence type="ECO:0000256" key="7">
    <source>
        <dbReference type="ARBA" id="ARBA00023136"/>
    </source>
</evidence>
<accession>A0ABR7JGX2</accession>
<reference evidence="14 15" key="1">
    <citation type="submission" date="2020-08" db="EMBL/GenBank/DDBJ databases">
        <title>Description of novel Flavobacterium F-400 isolate.</title>
        <authorList>
            <person name="Saticioglu I."/>
            <person name="Duman M."/>
            <person name="Altun S."/>
        </authorList>
    </citation>
    <scope>NUCLEOTIDE SEQUENCE [LARGE SCALE GENOMIC DNA]</scope>
    <source>
        <strain evidence="14 15">F-400</strain>
    </source>
</reference>
<evidence type="ECO:0000256" key="1">
    <source>
        <dbReference type="ARBA" id="ARBA00004571"/>
    </source>
</evidence>
<evidence type="ECO:0000256" key="9">
    <source>
        <dbReference type="ARBA" id="ARBA00023237"/>
    </source>
</evidence>
<evidence type="ECO:0000313" key="14">
    <source>
        <dbReference type="EMBL" id="MBC5863746.1"/>
    </source>
</evidence>
<keyword evidence="3 10" id="KW-1134">Transmembrane beta strand</keyword>
<dbReference type="SUPFAM" id="SSF56935">
    <property type="entry name" value="Porins"/>
    <property type="match status" value="1"/>
</dbReference>
<dbReference type="Proteomes" id="UP000621670">
    <property type="component" value="Unassembled WGS sequence"/>
</dbReference>
<dbReference type="RefSeq" id="WP_166135998.1">
    <property type="nucleotide sequence ID" value="NZ_JAAOBY010000004.1"/>
</dbReference>
<dbReference type="PROSITE" id="PS52016">
    <property type="entry name" value="TONB_DEPENDENT_REC_3"/>
    <property type="match status" value="1"/>
</dbReference>
<dbReference type="InterPro" id="IPR000531">
    <property type="entry name" value="Beta-barrel_TonB"/>
</dbReference>
<feature type="domain" description="TonB-dependent receptor-like beta-barrel" evidence="12">
    <location>
        <begin position="239"/>
        <end position="702"/>
    </location>
</feature>
<keyword evidence="9 10" id="KW-0998">Cell outer membrane</keyword>
<comment type="caution">
    <text evidence="14">The sequence shown here is derived from an EMBL/GenBank/DDBJ whole genome shotgun (WGS) entry which is preliminary data.</text>
</comment>
<dbReference type="Pfam" id="PF00593">
    <property type="entry name" value="TonB_dep_Rec_b-barrel"/>
    <property type="match status" value="1"/>
</dbReference>
<evidence type="ECO:0000256" key="6">
    <source>
        <dbReference type="ARBA" id="ARBA00023077"/>
    </source>
</evidence>
<keyword evidence="5" id="KW-0732">Signal</keyword>
<evidence type="ECO:0000313" key="15">
    <source>
        <dbReference type="Proteomes" id="UP000621670"/>
    </source>
</evidence>
<keyword evidence="6 11" id="KW-0798">TonB box</keyword>
<keyword evidence="15" id="KW-1185">Reference proteome</keyword>
<name>A0ABR7JGX2_9FLAO</name>
<dbReference type="EMBL" id="JACRUM010000005">
    <property type="protein sequence ID" value="MBC5863746.1"/>
    <property type="molecule type" value="Genomic_DNA"/>
</dbReference>
<dbReference type="Gene3D" id="2.40.170.20">
    <property type="entry name" value="TonB-dependent receptor, beta-barrel domain"/>
    <property type="match status" value="1"/>
</dbReference>
<feature type="domain" description="TonB-dependent receptor plug" evidence="13">
    <location>
        <begin position="41"/>
        <end position="147"/>
    </location>
</feature>
<sequence length="729" mass="81877">MKNFFSVVVLLCTFVGLAQMKKDTTKLDDVVLIQKIPKQILKSPYQVDFITAADIDFQNFQTTAEMLSNSGALFVQKSQQGGGSPSIRGFEASRVLLVVDGVRMNNLIFRAGHLQNVITVDESFLDNAAIVYGPTSTLFGSDALGGTVAMNTKNAKFKSEVANAFSGNIASRYSSANQEKSVALQINYATNNWASLTAFSFNDFGDLKMGKQKNHNGDFFGERPFFVATTNGVDVIQPNDNKFVQRNSGYKQYNLMQKIAYKTENGFMHDINFQWSTSSDIPRYDRLTEPSGKAGLRHAEWYYGPQERLLAVYSLSKKKLFWNADMRTNFSYQNVKESRHNRRFGDYVLQNRLENVNVYGLSVDLTKKWKTATLLYGLESYYETLNSTAFSSNINTKERKNISTRYPNGANAMWRYDAYASYNQEWDSKTFLNAGLRLGYSGLNSSIADNSFFPLPFSKIKQQNFTYSANVGVVRNVSSNVSLKSNLSTGYRVPNIDDLAKIFETVRGVLIVPNEDLKPEKTVTADLGFVFQSTSKRWKLEQTYFYTKMFDAIVTSPFLYNGQSSLIYDGALSQIFANQNSGKAFVTGISTSLQAELVTAVQMNASFNYNLGRIVSEQKLLPLDHISPYFGKVGIAYTYKKGMIEGYMLYNGKKALKDYSNSGEDNLQYAPANGMPAWESYSLKSSYKLFEGAIVYTGVENILDTQYRTFSSGINAPGRNFYGGLQYTF</sequence>
<evidence type="ECO:0000256" key="2">
    <source>
        <dbReference type="ARBA" id="ARBA00022448"/>
    </source>
</evidence>
<comment type="similarity">
    <text evidence="10 11">Belongs to the TonB-dependent receptor family.</text>
</comment>
<evidence type="ECO:0000256" key="11">
    <source>
        <dbReference type="RuleBase" id="RU003357"/>
    </source>
</evidence>
<dbReference type="PANTHER" id="PTHR30069:SF29">
    <property type="entry name" value="HEMOGLOBIN AND HEMOGLOBIN-HAPTOGLOBIN-BINDING PROTEIN 1-RELATED"/>
    <property type="match status" value="1"/>
</dbReference>
<evidence type="ECO:0000256" key="3">
    <source>
        <dbReference type="ARBA" id="ARBA00022452"/>
    </source>
</evidence>
<dbReference type="PANTHER" id="PTHR30069">
    <property type="entry name" value="TONB-DEPENDENT OUTER MEMBRANE RECEPTOR"/>
    <property type="match status" value="1"/>
</dbReference>
<dbReference type="Gene3D" id="2.170.130.10">
    <property type="entry name" value="TonB-dependent receptor, plug domain"/>
    <property type="match status" value="1"/>
</dbReference>
<keyword evidence="4 10" id="KW-0812">Transmembrane</keyword>
<dbReference type="InterPro" id="IPR012910">
    <property type="entry name" value="Plug_dom"/>
</dbReference>
<evidence type="ECO:0000256" key="4">
    <source>
        <dbReference type="ARBA" id="ARBA00022692"/>
    </source>
</evidence>
<dbReference type="InterPro" id="IPR036942">
    <property type="entry name" value="Beta-barrel_TonB_sf"/>
</dbReference>
<keyword evidence="7 10" id="KW-0472">Membrane</keyword>
<evidence type="ECO:0000256" key="8">
    <source>
        <dbReference type="ARBA" id="ARBA00023170"/>
    </source>
</evidence>
<proteinExistence type="inferred from homology"/>
<evidence type="ECO:0000256" key="5">
    <source>
        <dbReference type="ARBA" id="ARBA00022729"/>
    </source>
</evidence>
<gene>
    <name evidence="14" type="ORF">H8R26_09950</name>
</gene>
<dbReference type="Pfam" id="PF07715">
    <property type="entry name" value="Plug"/>
    <property type="match status" value="1"/>
</dbReference>
<organism evidence="14 15">
    <name type="scientific">Flavobacterium turcicum</name>
    <dbReference type="NCBI Taxonomy" id="2764718"/>
    <lineage>
        <taxon>Bacteria</taxon>
        <taxon>Pseudomonadati</taxon>
        <taxon>Bacteroidota</taxon>
        <taxon>Flavobacteriia</taxon>
        <taxon>Flavobacteriales</taxon>
        <taxon>Flavobacteriaceae</taxon>
        <taxon>Flavobacterium</taxon>
    </lineage>
</organism>
<comment type="subcellular location">
    <subcellularLocation>
        <location evidence="1 10">Cell outer membrane</location>
        <topology evidence="1 10">Multi-pass membrane protein</topology>
    </subcellularLocation>
</comment>
<dbReference type="InterPro" id="IPR037066">
    <property type="entry name" value="Plug_dom_sf"/>
</dbReference>
<keyword evidence="8 14" id="KW-0675">Receptor</keyword>
<protein>
    <submittedName>
        <fullName evidence="14">TonB-dependent receptor</fullName>
    </submittedName>
</protein>
<dbReference type="InterPro" id="IPR039426">
    <property type="entry name" value="TonB-dep_rcpt-like"/>
</dbReference>